<sequence>MNVTFLTSSFDGQVVFVCRNEIIPCDEKDNFCNRVIAVVVENPEKSSNAPPSSSSNGQIPPLPPLRSIMPPSSSSSVSTMQQPPSSMAGTATNGSMTTFLPAITEEPPITPIGHLV</sequence>
<proteinExistence type="predicted"/>
<gene>
    <name evidence="2" type="ORF">BLA29_001660</name>
</gene>
<name>A0A1Y3BPG0_EURMA</name>
<feature type="compositionally biased region" description="Low complexity" evidence="1">
    <location>
        <begin position="45"/>
        <end position="56"/>
    </location>
</feature>
<keyword evidence="3" id="KW-1185">Reference proteome</keyword>
<evidence type="ECO:0000313" key="2">
    <source>
        <dbReference type="EMBL" id="OTF82861.1"/>
    </source>
</evidence>
<reference evidence="2 3" key="1">
    <citation type="submission" date="2017-03" db="EMBL/GenBank/DDBJ databases">
        <title>Genome Survey of Euroglyphus maynei.</title>
        <authorList>
            <person name="Arlian L.G."/>
            <person name="Morgan M.S."/>
            <person name="Rider S.D."/>
        </authorList>
    </citation>
    <scope>NUCLEOTIDE SEQUENCE [LARGE SCALE GENOMIC DNA]</scope>
    <source>
        <strain evidence="2">Arlian Lab</strain>
        <tissue evidence="2">Whole body</tissue>
    </source>
</reference>
<accession>A0A1Y3BPG0</accession>
<dbReference type="EMBL" id="MUJZ01006410">
    <property type="protein sequence ID" value="OTF82861.1"/>
    <property type="molecule type" value="Genomic_DNA"/>
</dbReference>
<protein>
    <submittedName>
        <fullName evidence="2">Uncharacterized protein</fullName>
    </submittedName>
</protein>
<dbReference type="AlphaFoldDB" id="A0A1Y3BPG0"/>
<feature type="region of interest" description="Disordered" evidence="1">
    <location>
        <begin position="43"/>
        <end position="116"/>
    </location>
</feature>
<organism evidence="2 3">
    <name type="scientific">Euroglyphus maynei</name>
    <name type="common">Mayne's house dust mite</name>
    <dbReference type="NCBI Taxonomy" id="6958"/>
    <lineage>
        <taxon>Eukaryota</taxon>
        <taxon>Metazoa</taxon>
        <taxon>Ecdysozoa</taxon>
        <taxon>Arthropoda</taxon>
        <taxon>Chelicerata</taxon>
        <taxon>Arachnida</taxon>
        <taxon>Acari</taxon>
        <taxon>Acariformes</taxon>
        <taxon>Sarcoptiformes</taxon>
        <taxon>Astigmata</taxon>
        <taxon>Psoroptidia</taxon>
        <taxon>Analgoidea</taxon>
        <taxon>Pyroglyphidae</taxon>
        <taxon>Pyroglyphinae</taxon>
        <taxon>Euroglyphus</taxon>
    </lineage>
</organism>
<feature type="compositionally biased region" description="Polar residues" evidence="1">
    <location>
        <begin position="87"/>
        <end position="98"/>
    </location>
</feature>
<evidence type="ECO:0000313" key="3">
    <source>
        <dbReference type="Proteomes" id="UP000194236"/>
    </source>
</evidence>
<dbReference type="Proteomes" id="UP000194236">
    <property type="component" value="Unassembled WGS sequence"/>
</dbReference>
<feature type="compositionally biased region" description="Low complexity" evidence="1">
    <location>
        <begin position="65"/>
        <end position="86"/>
    </location>
</feature>
<comment type="caution">
    <text evidence="2">The sequence shown here is derived from an EMBL/GenBank/DDBJ whole genome shotgun (WGS) entry which is preliminary data.</text>
</comment>
<evidence type="ECO:0000256" key="1">
    <source>
        <dbReference type="SAM" id="MobiDB-lite"/>
    </source>
</evidence>